<dbReference type="Proteomes" id="UP001210809">
    <property type="component" value="Unassembled WGS sequence"/>
</dbReference>
<accession>A0AAW6D498</accession>
<sequence length="116" mass="12984">MNMRHCALPDRKTTKRTLPYDRQYVILAIYEVLDKNGAEYKKEDASTILSEISVYGNSSLFSVSVSRQEEGTELSVTMVRQCEGLSESGVQRAITAVADSISQYLENELVLSKIKS</sequence>
<dbReference type="EMBL" id="JAQLXW010000006">
    <property type="protein sequence ID" value="MDB8003562.1"/>
    <property type="molecule type" value="Genomic_DNA"/>
</dbReference>
<dbReference type="AlphaFoldDB" id="A0AAW6D498"/>
<gene>
    <name evidence="1" type="ORF">PNE09_05700</name>
</gene>
<comment type="caution">
    <text evidence="1">The sequence shown here is derived from an EMBL/GenBank/DDBJ whole genome shotgun (WGS) entry which is preliminary data.</text>
</comment>
<reference evidence="1" key="1">
    <citation type="submission" date="2023-01" db="EMBL/GenBank/DDBJ databases">
        <title>Human gut microbiome strain richness.</title>
        <authorList>
            <person name="Chen-Liaw A."/>
        </authorList>
    </citation>
    <scope>NUCLEOTIDE SEQUENCE</scope>
    <source>
        <strain evidence="1">1001283st1_G1_1001283B150217_161031</strain>
    </source>
</reference>
<name>A0AAW6D498_9FIRM</name>
<proteinExistence type="predicted"/>
<evidence type="ECO:0000313" key="2">
    <source>
        <dbReference type="Proteomes" id="UP001210809"/>
    </source>
</evidence>
<protein>
    <submittedName>
        <fullName evidence="1">Uncharacterized protein</fullName>
    </submittedName>
</protein>
<evidence type="ECO:0000313" key="1">
    <source>
        <dbReference type="EMBL" id="MDB8003562.1"/>
    </source>
</evidence>
<organism evidence="1 2">
    <name type="scientific">[Eubacterium] siraeum</name>
    <dbReference type="NCBI Taxonomy" id="39492"/>
    <lineage>
        <taxon>Bacteria</taxon>
        <taxon>Bacillati</taxon>
        <taxon>Bacillota</taxon>
        <taxon>Clostridia</taxon>
        <taxon>Eubacteriales</taxon>
        <taxon>Oscillospiraceae</taxon>
        <taxon>Oscillospiraceae incertae sedis</taxon>
    </lineage>
</organism>